<dbReference type="GO" id="GO:0008180">
    <property type="term" value="C:COP9 signalosome"/>
    <property type="evidence" value="ECO:0007669"/>
    <property type="project" value="UniProtKB-KW"/>
</dbReference>
<dbReference type="InterPro" id="IPR000555">
    <property type="entry name" value="JAMM/MPN+_dom"/>
</dbReference>
<evidence type="ECO:0000256" key="8">
    <source>
        <dbReference type="ARBA" id="ARBA00022790"/>
    </source>
</evidence>
<dbReference type="FunFam" id="3.40.140.10:FF:000203">
    <property type="entry name" value="COP9 signalosome complex subunit 5"/>
    <property type="match status" value="1"/>
</dbReference>
<dbReference type="GO" id="GO:0008237">
    <property type="term" value="F:metallopeptidase activity"/>
    <property type="evidence" value="ECO:0007669"/>
    <property type="project" value="UniProtKB-KW"/>
</dbReference>
<keyword evidence="9" id="KW-0378">Hydrolase</keyword>
<evidence type="ECO:0000256" key="4">
    <source>
        <dbReference type="ARBA" id="ARBA00014880"/>
    </source>
</evidence>
<dbReference type="Proteomes" id="UP001443914">
    <property type="component" value="Unassembled WGS sequence"/>
</dbReference>
<comment type="subcellular location">
    <subcellularLocation>
        <location evidence="2">Cytoplasm</location>
    </subcellularLocation>
    <subcellularLocation>
        <location evidence="1">Nucleus</location>
    </subcellularLocation>
</comment>
<reference evidence="14" key="1">
    <citation type="submission" date="2024-03" db="EMBL/GenBank/DDBJ databases">
        <title>WGS assembly of Saponaria officinalis var. Norfolk2.</title>
        <authorList>
            <person name="Jenkins J."/>
            <person name="Shu S."/>
            <person name="Grimwood J."/>
            <person name="Barry K."/>
            <person name="Goodstein D."/>
            <person name="Schmutz J."/>
            <person name="Leebens-Mack J."/>
            <person name="Osbourn A."/>
        </authorList>
    </citation>
    <scope>NUCLEOTIDE SEQUENCE [LARGE SCALE GENOMIC DNA]</scope>
    <source>
        <strain evidence="14">JIC</strain>
    </source>
</reference>
<evidence type="ECO:0000256" key="10">
    <source>
        <dbReference type="ARBA" id="ARBA00022833"/>
    </source>
</evidence>
<proteinExistence type="inferred from homology"/>
<dbReference type="Gene3D" id="3.40.140.10">
    <property type="entry name" value="Cytidine Deaminase, domain 2"/>
    <property type="match status" value="1"/>
</dbReference>
<keyword evidence="8" id="KW-0736">Signalosome</keyword>
<evidence type="ECO:0000256" key="2">
    <source>
        <dbReference type="ARBA" id="ARBA00004496"/>
    </source>
</evidence>
<organism evidence="14 15">
    <name type="scientific">Saponaria officinalis</name>
    <name type="common">Common soapwort</name>
    <name type="synonym">Lychnis saponaria</name>
    <dbReference type="NCBI Taxonomy" id="3572"/>
    <lineage>
        <taxon>Eukaryota</taxon>
        <taxon>Viridiplantae</taxon>
        <taxon>Streptophyta</taxon>
        <taxon>Embryophyta</taxon>
        <taxon>Tracheophyta</taxon>
        <taxon>Spermatophyta</taxon>
        <taxon>Magnoliopsida</taxon>
        <taxon>eudicotyledons</taxon>
        <taxon>Gunneridae</taxon>
        <taxon>Pentapetalae</taxon>
        <taxon>Caryophyllales</taxon>
        <taxon>Caryophyllaceae</taxon>
        <taxon>Caryophylleae</taxon>
        <taxon>Saponaria</taxon>
    </lineage>
</organism>
<comment type="similarity">
    <text evidence="3">Belongs to the peptidase M67A family. CSN5 subfamily.</text>
</comment>
<keyword evidence="12" id="KW-0539">Nucleus</keyword>
<accession>A0AAW1HE59</accession>
<keyword evidence="10" id="KW-0862">Zinc</keyword>
<evidence type="ECO:0000256" key="7">
    <source>
        <dbReference type="ARBA" id="ARBA00022723"/>
    </source>
</evidence>
<evidence type="ECO:0000256" key="5">
    <source>
        <dbReference type="ARBA" id="ARBA00022490"/>
    </source>
</evidence>
<evidence type="ECO:0000256" key="1">
    <source>
        <dbReference type="ARBA" id="ARBA00004123"/>
    </source>
</evidence>
<dbReference type="SMART" id="SM00232">
    <property type="entry name" value="JAB_MPN"/>
    <property type="match status" value="1"/>
</dbReference>
<dbReference type="AlphaFoldDB" id="A0AAW1HE59"/>
<dbReference type="GO" id="GO:0046872">
    <property type="term" value="F:metal ion binding"/>
    <property type="evidence" value="ECO:0007669"/>
    <property type="project" value="UniProtKB-KW"/>
</dbReference>
<evidence type="ECO:0000256" key="9">
    <source>
        <dbReference type="ARBA" id="ARBA00022801"/>
    </source>
</evidence>
<dbReference type="EMBL" id="JBDFQZ010000012">
    <property type="protein sequence ID" value="KAK9674298.1"/>
    <property type="molecule type" value="Genomic_DNA"/>
</dbReference>
<evidence type="ECO:0000256" key="3">
    <source>
        <dbReference type="ARBA" id="ARBA00006008"/>
    </source>
</evidence>
<dbReference type="InterPro" id="IPR037518">
    <property type="entry name" value="MPN"/>
</dbReference>
<protein>
    <recommendedName>
        <fullName evidence="4">COP9 signalosome complex subunit 5</fullName>
    </recommendedName>
</protein>
<evidence type="ECO:0000313" key="15">
    <source>
        <dbReference type="Proteomes" id="UP001443914"/>
    </source>
</evidence>
<evidence type="ECO:0000256" key="12">
    <source>
        <dbReference type="ARBA" id="ARBA00023242"/>
    </source>
</evidence>
<keyword evidence="6" id="KW-0645">Protease</keyword>
<dbReference type="PANTHER" id="PTHR10410">
    <property type="entry name" value="EUKARYOTIC TRANSLATION INITIATION FACTOR 3 -RELATED"/>
    <property type="match status" value="1"/>
</dbReference>
<gene>
    <name evidence="14" type="ORF">RND81_12G224300</name>
</gene>
<sequence>MYSNPNSNSNSNDERVCTFLPSESTMEHTQSAIDKQQWELDNNIRTILDPKLSLNDSSCGISGEEKPWTDDPLYFNRVMISDLALLKMAMHISLCPHTERVGILQGKIDGDAFVVLDAFGLPVEDSEIGVDAKKKVLEYYETRAQAGGLGNVVGWYRADPINGPFLFDTDVSTQMRIQQLKEPSLAIIIEPSLTISFGRVGIGAYRLYPEGYTPPDEPVSKFEYRVSDEIMQRRKLLKKRRALKITYFKSLSDSNLFDDLWNNYWTHIISLSTSTHNRVGPKVPCSGPKSVGRKVSEDKGAPVSYFIHVCHKVTGKYVSDDEVLEAVFAKLMEEIGCSKSKIGPYTRYFFVATLTAEQAGKMSGVDNVIAVRPDVEYRIPEYAVGCRNY</sequence>
<name>A0AAW1HE59_SAPOF</name>
<dbReference type="PROSITE" id="PS50249">
    <property type="entry name" value="MPN"/>
    <property type="match status" value="1"/>
</dbReference>
<keyword evidence="11" id="KW-0482">Metalloprotease</keyword>
<keyword evidence="5" id="KW-0963">Cytoplasm</keyword>
<dbReference type="GO" id="GO:0006508">
    <property type="term" value="P:proteolysis"/>
    <property type="evidence" value="ECO:0007669"/>
    <property type="project" value="UniProtKB-KW"/>
</dbReference>
<evidence type="ECO:0000313" key="14">
    <source>
        <dbReference type="EMBL" id="KAK9674298.1"/>
    </source>
</evidence>
<comment type="caution">
    <text evidence="14">The sequence shown here is derived from an EMBL/GenBank/DDBJ whole genome shotgun (WGS) entry which is preliminary data.</text>
</comment>
<evidence type="ECO:0000256" key="6">
    <source>
        <dbReference type="ARBA" id="ARBA00022670"/>
    </source>
</evidence>
<evidence type="ECO:0000256" key="11">
    <source>
        <dbReference type="ARBA" id="ARBA00023049"/>
    </source>
</evidence>
<dbReference type="Pfam" id="PF01398">
    <property type="entry name" value="JAB"/>
    <property type="match status" value="1"/>
</dbReference>
<evidence type="ECO:0000259" key="13">
    <source>
        <dbReference type="PROSITE" id="PS50249"/>
    </source>
</evidence>
<feature type="domain" description="MPN" evidence="13">
    <location>
        <begin position="78"/>
        <end position="211"/>
    </location>
</feature>
<keyword evidence="15" id="KW-1185">Reference proteome</keyword>
<keyword evidence="7" id="KW-0479">Metal-binding</keyword>
<dbReference type="InterPro" id="IPR050242">
    <property type="entry name" value="JAMM_MPN+_peptidase_M67A"/>
</dbReference>
<dbReference type="GO" id="GO:0005737">
    <property type="term" value="C:cytoplasm"/>
    <property type="evidence" value="ECO:0007669"/>
    <property type="project" value="UniProtKB-SubCell"/>
</dbReference>